<protein>
    <recommendedName>
        <fullName evidence="7">WD40 repeat-like protein</fullName>
    </recommendedName>
</protein>
<evidence type="ECO:0000313" key="6">
    <source>
        <dbReference type="Proteomes" id="UP000272025"/>
    </source>
</evidence>
<evidence type="ECO:0000256" key="1">
    <source>
        <dbReference type="ARBA" id="ARBA00022574"/>
    </source>
</evidence>
<dbReference type="GO" id="GO:0017183">
    <property type="term" value="P:protein histidyl modification to diphthamide"/>
    <property type="evidence" value="ECO:0007669"/>
    <property type="project" value="TreeGrafter"/>
</dbReference>
<dbReference type="EMBL" id="ML119051">
    <property type="protein sequence ID" value="ROT42721.1"/>
    <property type="molecule type" value="Genomic_DNA"/>
</dbReference>
<name>A0A3N2Q7G3_SODAK</name>
<dbReference type="STRING" id="1314773.A0A3N2Q7G3"/>
<accession>A0A3N2Q7G3</accession>
<proteinExistence type="predicted"/>
<dbReference type="InterPro" id="IPR052415">
    <property type="entry name" value="Diphthine_MTase"/>
</dbReference>
<evidence type="ECO:0008006" key="7">
    <source>
        <dbReference type="Google" id="ProtNLM"/>
    </source>
</evidence>
<keyword evidence="6" id="KW-1185">Reference proteome</keyword>
<dbReference type="OrthoDB" id="1930760at2759"/>
<dbReference type="GO" id="GO:0005737">
    <property type="term" value="C:cytoplasm"/>
    <property type="evidence" value="ECO:0007669"/>
    <property type="project" value="TreeGrafter"/>
</dbReference>
<dbReference type="Proteomes" id="UP000272025">
    <property type="component" value="Unassembled WGS sequence"/>
</dbReference>
<dbReference type="RefSeq" id="XP_028470527.1">
    <property type="nucleotide sequence ID" value="XM_028610286.1"/>
</dbReference>
<organism evidence="5 6">
    <name type="scientific">Sodiomyces alkalinus (strain CBS 110278 / VKM F-3762 / F11)</name>
    <name type="common">Alkaliphilic filamentous fungus</name>
    <dbReference type="NCBI Taxonomy" id="1314773"/>
    <lineage>
        <taxon>Eukaryota</taxon>
        <taxon>Fungi</taxon>
        <taxon>Dikarya</taxon>
        <taxon>Ascomycota</taxon>
        <taxon>Pezizomycotina</taxon>
        <taxon>Sordariomycetes</taxon>
        <taxon>Hypocreomycetidae</taxon>
        <taxon>Glomerellales</taxon>
        <taxon>Plectosphaerellaceae</taxon>
        <taxon>Sodiomyces</taxon>
    </lineage>
</organism>
<dbReference type="GeneID" id="39578764"/>
<evidence type="ECO:0000256" key="4">
    <source>
        <dbReference type="SAM" id="MobiDB-lite"/>
    </source>
</evidence>
<dbReference type="InterPro" id="IPR036322">
    <property type="entry name" value="WD40_repeat_dom_sf"/>
</dbReference>
<keyword evidence="1" id="KW-0853">WD repeat</keyword>
<comment type="pathway">
    <text evidence="3">Protein modification.</text>
</comment>
<dbReference type="PANTHER" id="PTHR46042">
    <property type="entry name" value="DIPHTHINE METHYLTRANSFERASE"/>
    <property type="match status" value="1"/>
</dbReference>
<gene>
    <name evidence="5" type="ORF">SODALDRAFT_326875</name>
</gene>
<dbReference type="GO" id="GO:0061685">
    <property type="term" value="F:diphthine methylesterase activity"/>
    <property type="evidence" value="ECO:0007669"/>
    <property type="project" value="TreeGrafter"/>
</dbReference>
<keyword evidence="2" id="KW-0677">Repeat</keyword>
<reference evidence="5 6" key="1">
    <citation type="journal article" date="2018" name="Mol. Ecol.">
        <title>The obligate alkalophilic soda-lake fungus Sodiomyces alkalinus has shifted to a protein diet.</title>
        <authorList>
            <person name="Grum-Grzhimaylo A.A."/>
            <person name="Falkoski D.L."/>
            <person name="van den Heuvel J."/>
            <person name="Valero-Jimenez C.A."/>
            <person name="Min B."/>
            <person name="Choi I.G."/>
            <person name="Lipzen A."/>
            <person name="Daum C.G."/>
            <person name="Aanen D.K."/>
            <person name="Tsang A."/>
            <person name="Henrissat B."/>
            <person name="Bilanenko E.N."/>
            <person name="de Vries R.P."/>
            <person name="van Kan J.A.L."/>
            <person name="Grigoriev I.V."/>
            <person name="Debets A.J.M."/>
        </authorList>
    </citation>
    <scope>NUCLEOTIDE SEQUENCE [LARGE SCALE GENOMIC DNA]</scope>
    <source>
        <strain evidence="5 6">F11</strain>
    </source>
</reference>
<dbReference type="SUPFAM" id="SSF50978">
    <property type="entry name" value="WD40 repeat-like"/>
    <property type="match status" value="1"/>
</dbReference>
<sequence>MSSQGNVVTSRQSLKLDLPPSCIEFCPAHPRYFIVGTYNLQRDEPQANTNSDSSDDQSLSDETSQRNQKQTRSGTLVIFEVDSEGTISEKQVASQPSAVLDLHFCPLPGWQDILAVVSSTGTLAIFRLDPETNASSPLQHLATSTISDVPEGVLFLSCAWHPGQPNIIAITTSTGEVRLVLLDDARKIADGGHGALITHTLEAWTVAFAPLSMDLPSAGDVHSAVTVFSGGDDSALRYTSLGSADVEPDRPVFQALHPPIKMGGHEAGVTAILPTSCQLKDGAHVVITGSYDDYIRVSAIQPLNSVLGTRRPRCLAELYLGGGVWRLKLIMTETEQDIWKATILASCMHAGARIAKVVGSLDGENWTATVLSRFEEHQSMNYGSDFLPGTGNDILVCVSTSFYDRLLCLWESTLD</sequence>
<dbReference type="InterPro" id="IPR015943">
    <property type="entry name" value="WD40/YVTN_repeat-like_dom_sf"/>
</dbReference>
<evidence type="ECO:0000313" key="5">
    <source>
        <dbReference type="EMBL" id="ROT42721.1"/>
    </source>
</evidence>
<evidence type="ECO:0000256" key="2">
    <source>
        <dbReference type="ARBA" id="ARBA00022737"/>
    </source>
</evidence>
<dbReference type="PANTHER" id="PTHR46042:SF1">
    <property type="entry name" value="DIPHTHINE METHYLTRANSFERASE"/>
    <property type="match status" value="1"/>
</dbReference>
<feature type="region of interest" description="Disordered" evidence="4">
    <location>
        <begin position="43"/>
        <end position="72"/>
    </location>
</feature>
<dbReference type="AlphaFoldDB" id="A0A3N2Q7G3"/>
<dbReference type="Gene3D" id="2.130.10.10">
    <property type="entry name" value="YVTN repeat-like/Quinoprotein amine dehydrogenase"/>
    <property type="match status" value="1"/>
</dbReference>
<evidence type="ECO:0000256" key="3">
    <source>
        <dbReference type="ARBA" id="ARBA00043952"/>
    </source>
</evidence>